<dbReference type="Proteomes" id="UP000297527">
    <property type="component" value="Unassembled WGS sequence"/>
</dbReference>
<reference evidence="2 3" key="1">
    <citation type="submission" date="2017-12" db="EMBL/GenBank/DDBJ databases">
        <title>Comparative genomics of Botrytis spp.</title>
        <authorList>
            <person name="Valero-Jimenez C.A."/>
            <person name="Tapia P."/>
            <person name="Veloso J."/>
            <person name="Silva-Moreno E."/>
            <person name="Staats M."/>
            <person name="Valdes J.H."/>
            <person name="Van Kan J.A.L."/>
        </authorList>
    </citation>
    <scope>NUCLEOTIDE SEQUENCE [LARGE SCALE GENOMIC DNA]</scope>
    <source>
        <strain evidence="2 3">MUCL11595</strain>
    </source>
</reference>
<proteinExistence type="predicted"/>
<comment type="caution">
    <text evidence="2">The sequence shown here is derived from an EMBL/GenBank/DDBJ whole genome shotgun (WGS) entry which is preliminary data.</text>
</comment>
<evidence type="ECO:0000313" key="2">
    <source>
        <dbReference type="EMBL" id="TGO45396.1"/>
    </source>
</evidence>
<organism evidence="2 3">
    <name type="scientific">Botryotinia convoluta</name>
    <dbReference type="NCBI Taxonomy" id="54673"/>
    <lineage>
        <taxon>Eukaryota</taxon>
        <taxon>Fungi</taxon>
        <taxon>Dikarya</taxon>
        <taxon>Ascomycota</taxon>
        <taxon>Pezizomycotina</taxon>
        <taxon>Leotiomycetes</taxon>
        <taxon>Helotiales</taxon>
        <taxon>Sclerotiniaceae</taxon>
        <taxon>Botryotinia</taxon>
    </lineage>
</organism>
<dbReference type="OrthoDB" id="3440338at2759"/>
<feature type="compositionally biased region" description="Low complexity" evidence="1">
    <location>
        <begin position="103"/>
        <end position="122"/>
    </location>
</feature>
<protein>
    <submittedName>
        <fullName evidence="2">Uncharacterized protein</fullName>
    </submittedName>
</protein>
<gene>
    <name evidence="2" type="ORF">BCON_0397g00060</name>
</gene>
<evidence type="ECO:0000313" key="3">
    <source>
        <dbReference type="Proteomes" id="UP000297527"/>
    </source>
</evidence>
<feature type="compositionally biased region" description="Polar residues" evidence="1">
    <location>
        <begin position="35"/>
        <end position="50"/>
    </location>
</feature>
<dbReference type="EMBL" id="PQXN01000395">
    <property type="protein sequence ID" value="TGO45396.1"/>
    <property type="molecule type" value="Genomic_DNA"/>
</dbReference>
<dbReference type="AlphaFoldDB" id="A0A4Z1H8K5"/>
<accession>A0A4Z1H8K5</accession>
<keyword evidence="3" id="KW-1185">Reference proteome</keyword>
<feature type="region of interest" description="Disordered" evidence="1">
    <location>
        <begin position="1"/>
        <end position="150"/>
    </location>
</feature>
<evidence type="ECO:0000256" key="1">
    <source>
        <dbReference type="SAM" id="MobiDB-lite"/>
    </source>
</evidence>
<name>A0A4Z1H8K5_9HELO</name>
<sequence length="601" mass="66710">MMERKGLMQGSPAFDGLGPEGSSIQDIGRAIILQTRGSPTKKQLSQSSGSSREEVRKSSGSSRILGREVPKDPGSSSAITRGRTFISGSSIAGPSRPPVPLFSGPSRVTQSSSSSSSGSRSMLPPPPSINVPSPVISSRSLSVNSSPESRVRISRHGADISMPDANSPTLSAVAMGKRPQIHDSDDEDMEDIGLDVIPELVTLSDARILSVDRLNDIAQESQIDLHPSVDDEPQDIEMEDIGGRPIVGVNQASIYDQNSVKLLQGYEKGLHGLVQAAMEFSGLPDDQWVQKRKESGLWSELSVSSTFMIAGINSKILEHVVRGDLPKALQAPESLVLRHKMKNLMGGDKREARPYIYIHYLVNFEGDSPTTNELKHIISSVKIYIRGYGKENDQQSQNLANEVDDAIETRGSIFRPGQRRYVEKESWKENILKWIKALGIRLEFEIIHGRGSKPLSRPLTEVGYAQSLDRLEQHRKHRSSNYIMNLVEAVCRVHFLQEYKNRQYIIFNLMEASDGMYREILCTRFAQGYIVNGGGFSHCAAGISVHTTRKLGDEYWSKVRKEILTGGELGRNIKREVMKLKERKEVYDKFMSTAKDMADTK</sequence>
<feature type="compositionally biased region" description="Low complexity" evidence="1">
    <location>
        <begin position="130"/>
        <end position="148"/>
    </location>
</feature>